<dbReference type="SUPFAM" id="SSF52980">
    <property type="entry name" value="Restriction endonuclease-like"/>
    <property type="match status" value="1"/>
</dbReference>
<dbReference type="InterPro" id="IPR000212">
    <property type="entry name" value="DNA_helicase_UvrD/REP"/>
</dbReference>
<dbReference type="GO" id="GO:0003677">
    <property type="term" value="F:DNA binding"/>
    <property type="evidence" value="ECO:0007669"/>
    <property type="project" value="UniProtKB-UniRule"/>
</dbReference>
<evidence type="ECO:0000256" key="9">
    <source>
        <dbReference type="ARBA" id="ARBA00022842"/>
    </source>
</evidence>
<feature type="binding site" evidence="15">
    <location>
        <position position="991"/>
    </location>
    <ligand>
        <name>Mg(2+)</name>
        <dbReference type="ChEBI" id="CHEBI:18420"/>
    </ligand>
</feature>
<keyword evidence="4 15" id="KW-0227">DNA damage</keyword>
<feature type="active site" description="For nuclease activity" evidence="15">
    <location>
        <position position="1114"/>
    </location>
</feature>
<feature type="region of interest" description="DNA-binding and helicase activity, interacts with RecC" evidence="15">
    <location>
        <begin position="1"/>
        <end position="879"/>
    </location>
</feature>
<evidence type="ECO:0000256" key="14">
    <source>
        <dbReference type="ARBA" id="ARBA00048988"/>
    </source>
</evidence>
<dbReference type="GO" id="GO:0009338">
    <property type="term" value="C:exodeoxyribonuclease V complex"/>
    <property type="evidence" value="ECO:0007669"/>
    <property type="project" value="TreeGrafter"/>
</dbReference>
<dbReference type="InterPro" id="IPR014016">
    <property type="entry name" value="UvrD-like_ATP-bd"/>
</dbReference>
<evidence type="ECO:0000256" key="11">
    <source>
        <dbReference type="ARBA" id="ARBA00023204"/>
    </source>
</evidence>
<reference evidence="20 22" key="1">
    <citation type="journal article" date="2021" name="Mol. Ecol.">
        <title>Polar bear-adapted Ursidibacter maritimus are remarkably conserved after generations in captivity.</title>
        <authorList>
            <person name="Espinosa-Gongora C."/>
            <person name="Hansen M.J."/>
            <person name="Bertelsen M.F."/>
            <person name="Bojesen A.M."/>
        </authorList>
    </citation>
    <scope>NUCLEOTIDE SEQUENCE</scope>
    <source>
        <strain evidence="20">Pb43105x</strain>
        <strain evidence="19 22">Pb43106</strain>
    </source>
</reference>
<comment type="similarity">
    <text evidence="15">Belongs to the helicase family. UvrD subfamily.</text>
</comment>
<dbReference type="NCBIfam" id="TIGR00609">
    <property type="entry name" value="recB"/>
    <property type="match status" value="1"/>
</dbReference>
<dbReference type="HAMAP" id="MF_01485">
    <property type="entry name" value="RecB"/>
    <property type="match status" value="1"/>
</dbReference>
<comment type="catalytic activity">
    <reaction evidence="15">
        <text>Exonucleolytic cleavage (in the presence of ATP) in either 5'- to 3'- or 3'- to 5'-direction to yield 5'-phosphooligonucleotides.</text>
        <dbReference type="EC" id="3.1.11.5"/>
    </reaction>
</comment>
<evidence type="ECO:0000256" key="16">
    <source>
        <dbReference type="PROSITE-ProRule" id="PRU00560"/>
    </source>
</evidence>
<dbReference type="EMBL" id="JABULY010000001">
    <property type="protein sequence ID" value="MBV6530724.1"/>
    <property type="molecule type" value="Genomic_DNA"/>
</dbReference>
<feature type="binding site" evidence="16">
    <location>
        <begin position="19"/>
        <end position="26"/>
    </location>
    <ligand>
        <name>ATP</name>
        <dbReference type="ChEBI" id="CHEBI:30616"/>
    </ligand>
</feature>
<dbReference type="InterPro" id="IPR011604">
    <property type="entry name" value="PDDEXK-like_dom_sf"/>
</dbReference>
<comment type="domain">
    <text evidence="15">The C-terminal domain has nuclease activity and interacts with RecD. It interacts with RecA, facilitating its loading onto ssDNA.</text>
</comment>
<dbReference type="GO" id="GO:0005524">
    <property type="term" value="F:ATP binding"/>
    <property type="evidence" value="ECO:0007669"/>
    <property type="project" value="UniProtKB-UniRule"/>
</dbReference>
<dbReference type="OrthoDB" id="9810135at2"/>
<evidence type="ECO:0000256" key="2">
    <source>
        <dbReference type="ARBA" id="ARBA00022723"/>
    </source>
</evidence>
<dbReference type="GO" id="GO:0005829">
    <property type="term" value="C:cytosol"/>
    <property type="evidence" value="ECO:0007669"/>
    <property type="project" value="TreeGrafter"/>
</dbReference>
<keyword evidence="10 15" id="KW-0238">DNA-binding</keyword>
<dbReference type="GO" id="GO:0000724">
    <property type="term" value="P:double-strand break repair via homologous recombination"/>
    <property type="evidence" value="ECO:0007669"/>
    <property type="project" value="UniProtKB-UniRule"/>
</dbReference>
<feature type="domain" description="UvrD-like helicase C-terminal" evidence="18">
    <location>
        <begin position="471"/>
        <end position="768"/>
    </location>
</feature>
<keyword evidence="11 15" id="KW-0234">DNA repair</keyword>
<feature type="domain" description="UvrD-like helicase ATP-binding" evidence="17">
    <location>
        <begin position="1"/>
        <end position="470"/>
    </location>
</feature>
<evidence type="ECO:0000256" key="15">
    <source>
        <dbReference type="HAMAP-Rule" id="MF_01485"/>
    </source>
</evidence>
<dbReference type="EC" id="5.6.2.4" evidence="15"/>
<evidence type="ECO:0000313" key="20">
    <source>
        <dbReference type="EMBL" id="MBV6545800.1"/>
    </source>
</evidence>
<comment type="catalytic activity">
    <reaction evidence="14 15">
        <text>ATP + H2O = ADP + phosphate + H(+)</text>
        <dbReference type="Rhea" id="RHEA:13065"/>
        <dbReference type="ChEBI" id="CHEBI:15377"/>
        <dbReference type="ChEBI" id="CHEBI:15378"/>
        <dbReference type="ChEBI" id="CHEBI:30616"/>
        <dbReference type="ChEBI" id="CHEBI:43474"/>
        <dbReference type="ChEBI" id="CHEBI:456216"/>
        <dbReference type="EC" id="5.6.2.4"/>
    </reaction>
</comment>
<evidence type="ECO:0000256" key="12">
    <source>
        <dbReference type="ARBA" id="ARBA00023235"/>
    </source>
</evidence>
<dbReference type="AlphaFoldDB" id="A0A949T2C1"/>
<keyword evidence="2 15" id="KW-0479">Metal-binding</keyword>
<dbReference type="Gene3D" id="3.40.50.300">
    <property type="entry name" value="P-loop containing nucleotide triphosphate hydrolases"/>
    <property type="match status" value="2"/>
</dbReference>
<sequence>MQTLDPISLPLDRSCLIEASAGTGKTYTMANLYLRLLLGVGCEPLMVEQILVVTFTKAATQELRDRIRKNLGKFAEIVRNPTSPKNRQTFIDEPFFAQLYEQVQHNEQEALLRLKVAEQDIDLASIFTIDSFCQKMLFQFAFDSGVRFDIDLQTDESELLRRLSEETWRELFYTSDLQETKLVAELLISPNSALRNVKHLLSGLLPELTPEQQAFLSSDYVAQAAALAKFIANCKSYWQENHNEIISPIQQILALQQQGQIKVLDGRSYKEDSLLNKWLPTLEQWANSESLDFPTELKYFSQSHLAEKTSKGADTPENTHFSAIDEMISTYQQTFANTQNEIKTKLLYRYFNHLNQKLQAFKNSHSQKNFSDMLHYFYHALYGKNGKQLAEKIRQQYTFAMIDESQDTDQIQYQIFKQIFMMSEKPSGFIMIGDPKQSIYKFRGADIFSYLDASEEVSEKFTLPKNWRSLPEVVDFVNQLFLFKSTEYGSPFIYPEITFLPVESEETKSHLCEGQHAINFYLHPKKSEVAEQCAEQIATQLIAAQRGELFVAEQKISEDEQGNQQKQLISRTLQPKDIAILVRSHSDAAQIQQALAKRNIQSVFLSERSSVYQTQEAADLLLILTACLNPLHQKSVLAAIGCGLWGLDSNEIYQLKHSEESWDYCVESFIHYQQIWQQQGILPMLHQLYIQQLLERVRMSVNADRRITNMLHLAELLQERMETAENESSLLRWFAQQIEEPDVNDEQILRLESEEDLVKIITIHKSKGLEYPVVWLPFLGKTNKGADTPSLAIYRNQDKQQVWLLGEQDDDIKNLRNNEEYAEELRLLYVALTRAKYQLHLMLPEEWTASWSAMHYVLTDGNISKDTKTEECLARKGILKNIIKLNELSEVTKWTKTAETQSTTPQARVFKTKINESGLITSFTALQAQNERLQNREQKLPLVRLSDDALDYDSATVPDISFDETGVEQATEQTFSPYQFPHSTKVGNLLHRYFELLDFTQPIDIESIQTLCEQLNLSAEWIEPTQQWLTQVLNTPFGDQPFKLSDIPTQQRLNEWQFYLRLRNKTALPKLNTLLKQHSPFEHLPDLQLPQLEGFVRGFIDCIVEHQGKYYLLDYKSNFLGIFEQDYTQDRLAKTMVQFRYDLQYLLYTLAFHRYLRSRLGKNYDYQRDFGGVAYLFLRAMNEETQNGVFFDKPSEILINELDSLFE</sequence>
<dbReference type="EC" id="3.1.11.5" evidence="15"/>
<proteinExistence type="inferred from homology"/>
<comment type="catalytic activity">
    <reaction evidence="13 15">
        <text>Couples ATP hydrolysis with the unwinding of duplex DNA by translocating in the 3'-5' direction.</text>
        <dbReference type="EC" id="5.6.2.4"/>
    </reaction>
</comment>
<evidence type="ECO:0000256" key="4">
    <source>
        <dbReference type="ARBA" id="ARBA00022763"/>
    </source>
</evidence>
<dbReference type="SUPFAM" id="SSF52540">
    <property type="entry name" value="P-loop containing nucleoside triphosphate hydrolases"/>
    <property type="match status" value="1"/>
</dbReference>
<evidence type="ECO:0000256" key="13">
    <source>
        <dbReference type="ARBA" id="ARBA00034617"/>
    </source>
</evidence>
<keyword evidence="12 15" id="KW-0413">Isomerase</keyword>
<dbReference type="InterPro" id="IPR011335">
    <property type="entry name" value="Restrct_endonuc-II-like"/>
</dbReference>
<keyword evidence="1 15" id="KW-0540">Nuclease</keyword>
<dbReference type="GO" id="GO:0000287">
    <property type="term" value="F:magnesium ion binding"/>
    <property type="evidence" value="ECO:0007669"/>
    <property type="project" value="UniProtKB-UniRule"/>
</dbReference>
<dbReference type="InterPro" id="IPR004586">
    <property type="entry name" value="RecB"/>
</dbReference>
<feature type="binding site" evidence="15">
    <location>
        <position position="1114"/>
    </location>
    <ligand>
        <name>Mg(2+)</name>
        <dbReference type="ChEBI" id="CHEBI:18420"/>
    </ligand>
</feature>
<keyword evidence="8 15" id="KW-0067">ATP-binding</keyword>
<dbReference type="RefSeq" id="WP_157402855.1">
    <property type="nucleotide sequence ID" value="NZ_JABULY010000001.1"/>
</dbReference>
<evidence type="ECO:0000313" key="22">
    <source>
        <dbReference type="Proteomes" id="UP001196379"/>
    </source>
</evidence>
<evidence type="ECO:0000259" key="18">
    <source>
        <dbReference type="PROSITE" id="PS51217"/>
    </source>
</evidence>
<keyword evidence="5 15" id="KW-0378">Hydrolase</keyword>
<dbReference type="Gene3D" id="3.90.320.10">
    <property type="match status" value="1"/>
</dbReference>
<comment type="caution">
    <text evidence="20">The sequence shown here is derived from an EMBL/GenBank/DDBJ whole genome shotgun (WGS) entry which is preliminary data.</text>
</comment>
<comment type="subunit">
    <text evidence="15">Heterotrimer of RecB, RecC and RecD. All subunits contribute to DNA-binding. Interacts with RecA.</text>
</comment>
<keyword evidence="22" id="KW-1185">Reference proteome</keyword>
<dbReference type="PANTHER" id="PTHR11070:SF23">
    <property type="entry name" value="RECBCD ENZYME SUBUNIT RECB"/>
    <property type="match status" value="1"/>
</dbReference>
<evidence type="ECO:0000256" key="8">
    <source>
        <dbReference type="ARBA" id="ARBA00022840"/>
    </source>
</evidence>
<dbReference type="PANTHER" id="PTHR11070">
    <property type="entry name" value="UVRD / RECB / PCRA DNA HELICASE FAMILY MEMBER"/>
    <property type="match status" value="1"/>
</dbReference>
<evidence type="ECO:0000256" key="1">
    <source>
        <dbReference type="ARBA" id="ARBA00022722"/>
    </source>
</evidence>
<dbReference type="Proteomes" id="UP000732858">
    <property type="component" value="Unassembled WGS sequence"/>
</dbReference>
<keyword evidence="3 15" id="KW-0547">Nucleotide-binding</keyword>
<dbReference type="PROSITE" id="PS51217">
    <property type="entry name" value="UVRD_HELICASE_CTER"/>
    <property type="match status" value="1"/>
</dbReference>
<dbReference type="CDD" id="cd22352">
    <property type="entry name" value="RecB_C-like"/>
    <property type="match status" value="1"/>
</dbReference>
<keyword evidence="7 15" id="KW-0269">Exonuclease</keyword>
<dbReference type="Pfam" id="PF13361">
    <property type="entry name" value="UvrD_C"/>
    <property type="match status" value="1"/>
</dbReference>
<comment type="domain">
    <text evidence="15">The N-terminal DNA-binding domain is a ssDNA-dependent ATPase and has ATP-dependent 3'-5' helicase function. This domain interacts with RecC.</text>
</comment>
<evidence type="ECO:0000313" key="21">
    <source>
        <dbReference type="Proteomes" id="UP000732858"/>
    </source>
</evidence>
<dbReference type="Proteomes" id="UP001196379">
    <property type="component" value="Unassembled WGS sequence"/>
</dbReference>
<evidence type="ECO:0000256" key="3">
    <source>
        <dbReference type="ARBA" id="ARBA00022741"/>
    </source>
</evidence>
<evidence type="ECO:0000256" key="10">
    <source>
        <dbReference type="ARBA" id="ARBA00023125"/>
    </source>
</evidence>
<dbReference type="GO" id="GO:0008854">
    <property type="term" value="F:exodeoxyribonuclease V activity"/>
    <property type="evidence" value="ECO:0007669"/>
    <property type="project" value="UniProtKB-EC"/>
</dbReference>
<dbReference type="PROSITE" id="PS51198">
    <property type="entry name" value="UVRD_HELICASE_ATP_BIND"/>
    <property type="match status" value="1"/>
</dbReference>
<comment type="miscellaneous">
    <text evidence="15">In the RecBCD complex, RecB has a slow 3'-5' helicase, an exonuclease activity and loads RecA onto ssDNA, RecD has a fast 5'-3' helicase activity, while RecC stimulates the ATPase and processivity of the RecB helicase and contributes to recognition of the Chi site.</text>
</comment>
<accession>A0A949T2C1</accession>
<evidence type="ECO:0000256" key="5">
    <source>
        <dbReference type="ARBA" id="ARBA00022801"/>
    </source>
</evidence>
<protein>
    <recommendedName>
        <fullName evidence="15">RecBCD enzyme subunit RecB</fullName>
        <ecNumber evidence="15">3.1.11.5</ecNumber>
        <ecNumber evidence="15">5.6.2.4</ecNumber>
    </recommendedName>
    <alternativeName>
        <fullName evidence="15">DNA 3'-5' helicase subunit RecB</fullName>
    </alternativeName>
    <alternativeName>
        <fullName evidence="15">Exonuclease V subunit RecB</fullName>
        <shortName evidence="15">ExoV subunit RecB</shortName>
    </alternativeName>
    <alternativeName>
        <fullName evidence="15">Helicase/nuclease RecBCD subunit RecB</fullName>
    </alternativeName>
</protein>
<dbReference type="Pfam" id="PF00580">
    <property type="entry name" value="UvrD-helicase"/>
    <property type="match status" value="1"/>
</dbReference>
<dbReference type="Gene3D" id="1.10.3170.10">
    <property type="entry name" value="Recbcd, chain B, domain 2"/>
    <property type="match status" value="1"/>
</dbReference>
<dbReference type="EMBL" id="JABUMC010000001">
    <property type="protein sequence ID" value="MBV6545800.1"/>
    <property type="molecule type" value="Genomic_DNA"/>
</dbReference>
<evidence type="ECO:0000256" key="7">
    <source>
        <dbReference type="ARBA" id="ARBA00022839"/>
    </source>
</evidence>
<dbReference type="InterPro" id="IPR027417">
    <property type="entry name" value="P-loop_NTPase"/>
</dbReference>
<keyword evidence="6 15" id="KW-0347">Helicase</keyword>
<dbReference type="Gene3D" id="1.10.486.10">
    <property type="entry name" value="PCRA, domain 4"/>
    <property type="match status" value="1"/>
</dbReference>
<comment type="function">
    <text evidence="15">A helicase/nuclease that prepares dsDNA breaks (DSB) for recombinational DNA repair. Binds to DSBs and unwinds DNA via a highly rapid and processive ATP-dependent bidirectional helicase activity. Unwinds dsDNA until it encounters a Chi (crossover hotspot instigator) sequence from the 3' direction. Cuts ssDNA a few nucleotides 3' to the Chi site. The properties and activities of the enzyme are changed at Chi. The Chi-altered holoenzyme produces a long 3'-ssDNA overhang and facilitates RecA-binding to the ssDNA for homologous DNA recombination and repair. Holoenzyme degrades any linearized DNA that is unable to undergo homologous recombination. In the holoenzyme this subunit contributes ATPase, 3'-5' helicase, exonuclease activity and loads RecA onto ssDNA.</text>
</comment>
<dbReference type="GeneID" id="65548693"/>
<name>A0A949T2C1_9PAST</name>
<feature type="region of interest" description="Nuclease activity, interacts with RecD and RecA" evidence="15">
    <location>
        <begin position="917"/>
        <end position="1207"/>
    </location>
</feature>
<dbReference type="GO" id="GO:0043138">
    <property type="term" value="F:3'-5' DNA helicase activity"/>
    <property type="evidence" value="ECO:0007669"/>
    <property type="project" value="UniProtKB-UniRule"/>
</dbReference>
<evidence type="ECO:0000256" key="6">
    <source>
        <dbReference type="ARBA" id="ARBA00022806"/>
    </source>
</evidence>
<feature type="binding site" evidence="15">
    <location>
        <position position="1101"/>
    </location>
    <ligand>
        <name>Mg(2+)</name>
        <dbReference type="ChEBI" id="CHEBI:18420"/>
    </ligand>
</feature>
<gene>
    <name evidence="15 20" type="primary">recB</name>
    <name evidence="19" type="ORF">HT657_00965</name>
    <name evidence="20" type="ORF">HT672_00565</name>
</gene>
<keyword evidence="9 15" id="KW-0460">Magnesium</keyword>
<evidence type="ECO:0000259" key="17">
    <source>
        <dbReference type="PROSITE" id="PS51198"/>
    </source>
</evidence>
<evidence type="ECO:0000313" key="19">
    <source>
        <dbReference type="EMBL" id="MBV6530724.1"/>
    </source>
</evidence>
<dbReference type="InterPro" id="IPR014017">
    <property type="entry name" value="DNA_helicase_UvrD-like_C"/>
</dbReference>
<organism evidence="20 21">
    <name type="scientific">Ursidibacter maritimus</name>
    <dbReference type="NCBI Taxonomy" id="1331689"/>
    <lineage>
        <taxon>Bacteria</taxon>
        <taxon>Pseudomonadati</taxon>
        <taxon>Pseudomonadota</taxon>
        <taxon>Gammaproteobacteria</taxon>
        <taxon>Pasteurellales</taxon>
        <taxon>Pasteurellaceae</taxon>
        <taxon>Ursidibacter</taxon>
    </lineage>
</organism>
<comment type="cofactor">
    <cofactor evidence="15">
        <name>Mg(2+)</name>
        <dbReference type="ChEBI" id="CHEBI:18420"/>
    </cofactor>
    <text evidence="15">Binds 1 Mg(2+) ion per subunit.</text>
</comment>